<name>A0ABP4QMK1_9ACTN</name>
<keyword evidence="3" id="KW-1185">Reference proteome</keyword>
<protein>
    <submittedName>
        <fullName evidence="2">Uncharacterized protein</fullName>
    </submittedName>
</protein>
<reference evidence="3" key="1">
    <citation type="journal article" date="2019" name="Int. J. Syst. Evol. Microbiol.">
        <title>The Global Catalogue of Microorganisms (GCM) 10K type strain sequencing project: providing services to taxonomists for standard genome sequencing and annotation.</title>
        <authorList>
            <consortium name="The Broad Institute Genomics Platform"/>
            <consortium name="The Broad Institute Genome Sequencing Center for Infectious Disease"/>
            <person name="Wu L."/>
            <person name="Ma J."/>
        </authorList>
    </citation>
    <scope>NUCLEOTIDE SEQUENCE [LARGE SCALE GENOMIC DNA]</scope>
    <source>
        <strain evidence="3">JCM 14969</strain>
    </source>
</reference>
<gene>
    <name evidence="2" type="ORF">GCM10009789_82360</name>
</gene>
<comment type="caution">
    <text evidence="2">The sequence shown here is derived from an EMBL/GenBank/DDBJ whole genome shotgun (WGS) entry which is preliminary data.</text>
</comment>
<dbReference type="Proteomes" id="UP001500393">
    <property type="component" value="Unassembled WGS sequence"/>
</dbReference>
<dbReference type="EMBL" id="BAAAOS010000064">
    <property type="protein sequence ID" value="GAA1615813.1"/>
    <property type="molecule type" value="Genomic_DNA"/>
</dbReference>
<feature type="region of interest" description="Disordered" evidence="1">
    <location>
        <begin position="63"/>
        <end position="89"/>
    </location>
</feature>
<organism evidence="2 3">
    <name type="scientific">Kribbella sancticallisti</name>
    <dbReference type="NCBI Taxonomy" id="460087"/>
    <lineage>
        <taxon>Bacteria</taxon>
        <taxon>Bacillati</taxon>
        <taxon>Actinomycetota</taxon>
        <taxon>Actinomycetes</taxon>
        <taxon>Propionibacteriales</taxon>
        <taxon>Kribbellaceae</taxon>
        <taxon>Kribbella</taxon>
    </lineage>
</organism>
<evidence type="ECO:0000313" key="2">
    <source>
        <dbReference type="EMBL" id="GAA1615813.1"/>
    </source>
</evidence>
<evidence type="ECO:0000256" key="1">
    <source>
        <dbReference type="SAM" id="MobiDB-lite"/>
    </source>
</evidence>
<proteinExistence type="predicted"/>
<dbReference type="InterPro" id="IPR036852">
    <property type="entry name" value="Peptidase_S8/S53_dom_sf"/>
</dbReference>
<evidence type="ECO:0000313" key="3">
    <source>
        <dbReference type="Proteomes" id="UP001500393"/>
    </source>
</evidence>
<sequence>MDIVNGSFSIDPWYFWCDSDPDQEAVSTAIQRSIAYATSRSVVAVTSLGNNYADLAHDVLDTLSPNNGTPITHEPPTAPASNSRSKRAE</sequence>
<accession>A0ABP4QMK1</accession>
<dbReference type="Gene3D" id="3.40.50.200">
    <property type="entry name" value="Peptidase S8/S53 domain"/>
    <property type="match status" value="1"/>
</dbReference>